<feature type="domain" description="Major facilitator superfamily (MFS) profile" evidence="7">
    <location>
        <begin position="22"/>
        <end position="405"/>
    </location>
</feature>
<dbReference type="Pfam" id="PF07690">
    <property type="entry name" value="MFS_1"/>
    <property type="match status" value="1"/>
</dbReference>
<dbReference type="InterPro" id="IPR020846">
    <property type="entry name" value="MFS_dom"/>
</dbReference>
<keyword evidence="9" id="KW-1185">Reference proteome</keyword>
<feature type="transmembrane region" description="Helical" evidence="6">
    <location>
        <begin position="58"/>
        <end position="80"/>
    </location>
</feature>
<dbReference type="InterPro" id="IPR005829">
    <property type="entry name" value="Sugar_transporter_CS"/>
</dbReference>
<dbReference type="PANTHER" id="PTHR43129">
    <property type="entry name" value="FOSMIDOMYCIN RESISTANCE PROTEIN"/>
    <property type="match status" value="1"/>
</dbReference>
<dbReference type="SUPFAM" id="SSF103473">
    <property type="entry name" value="MFS general substrate transporter"/>
    <property type="match status" value="1"/>
</dbReference>
<evidence type="ECO:0000259" key="7">
    <source>
        <dbReference type="PROSITE" id="PS50850"/>
    </source>
</evidence>
<protein>
    <submittedName>
        <fullName evidence="8">MFS transporter</fullName>
    </submittedName>
</protein>
<dbReference type="EMBL" id="JBHUEO010000002">
    <property type="protein sequence ID" value="MFD1705312.1"/>
    <property type="molecule type" value="Genomic_DNA"/>
</dbReference>
<dbReference type="InterPro" id="IPR011701">
    <property type="entry name" value="MFS"/>
</dbReference>
<evidence type="ECO:0000256" key="2">
    <source>
        <dbReference type="ARBA" id="ARBA00022448"/>
    </source>
</evidence>
<dbReference type="InterPro" id="IPR022324">
    <property type="entry name" value="Bacilysin_exporter_BacE_put"/>
</dbReference>
<dbReference type="PANTHER" id="PTHR43129:SF1">
    <property type="entry name" value="FOSMIDOMYCIN RESISTANCE PROTEIN"/>
    <property type="match status" value="1"/>
</dbReference>
<feature type="transmembrane region" description="Helical" evidence="6">
    <location>
        <begin position="231"/>
        <end position="253"/>
    </location>
</feature>
<feature type="transmembrane region" description="Helical" evidence="6">
    <location>
        <begin position="295"/>
        <end position="313"/>
    </location>
</feature>
<accession>A0ABW4KEA5</accession>
<evidence type="ECO:0000256" key="5">
    <source>
        <dbReference type="ARBA" id="ARBA00023136"/>
    </source>
</evidence>
<feature type="transmembrane region" description="Helical" evidence="6">
    <location>
        <begin position="265"/>
        <end position="283"/>
    </location>
</feature>
<dbReference type="CDD" id="cd17478">
    <property type="entry name" value="MFS_FsR"/>
    <property type="match status" value="1"/>
</dbReference>
<evidence type="ECO:0000256" key="4">
    <source>
        <dbReference type="ARBA" id="ARBA00022989"/>
    </source>
</evidence>
<feature type="transmembrane region" description="Helical" evidence="6">
    <location>
        <begin position="109"/>
        <end position="127"/>
    </location>
</feature>
<feature type="transmembrane region" description="Helical" evidence="6">
    <location>
        <begin position="351"/>
        <end position="373"/>
    </location>
</feature>
<evidence type="ECO:0000313" key="8">
    <source>
        <dbReference type="EMBL" id="MFD1705312.1"/>
    </source>
</evidence>
<keyword evidence="3 6" id="KW-0812">Transmembrane</keyword>
<evidence type="ECO:0000256" key="6">
    <source>
        <dbReference type="SAM" id="Phobius"/>
    </source>
</evidence>
<comment type="subcellular location">
    <subcellularLocation>
        <location evidence="1">Cell membrane</location>
        <topology evidence="1">Multi-pass membrane protein</topology>
    </subcellularLocation>
</comment>
<evidence type="ECO:0000256" key="3">
    <source>
        <dbReference type="ARBA" id="ARBA00022692"/>
    </source>
</evidence>
<dbReference type="RefSeq" id="WP_380771618.1">
    <property type="nucleotide sequence ID" value="NZ_JBHUEO010000002.1"/>
</dbReference>
<feature type="transmembrane region" description="Helical" evidence="6">
    <location>
        <begin position="319"/>
        <end position="339"/>
    </location>
</feature>
<keyword evidence="2" id="KW-0813">Transport</keyword>
<dbReference type="PROSITE" id="PS50850">
    <property type="entry name" value="MFS"/>
    <property type="match status" value="1"/>
</dbReference>
<keyword evidence="4 6" id="KW-1133">Transmembrane helix</keyword>
<organism evidence="8 9">
    <name type="scientific">Siminovitchia sediminis</name>
    <dbReference type="NCBI Taxonomy" id="1274353"/>
    <lineage>
        <taxon>Bacteria</taxon>
        <taxon>Bacillati</taxon>
        <taxon>Bacillota</taxon>
        <taxon>Bacilli</taxon>
        <taxon>Bacillales</taxon>
        <taxon>Bacillaceae</taxon>
        <taxon>Siminovitchia</taxon>
    </lineage>
</organism>
<feature type="transmembrane region" description="Helical" evidence="6">
    <location>
        <begin position="148"/>
        <end position="169"/>
    </location>
</feature>
<keyword evidence="5 6" id="KW-0472">Membrane</keyword>
<evidence type="ECO:0000256" key="1">
    <source>
        <dbReference type="ARBA" id="ARBA00004651"/>
    </source>
</evidence>
<dbReference type="PRINTS" id="PR01988">
    <property type="entry name" value="EXPORTERBACE"/>
</dbReference>
<reference evidence="9" key="1">
    <citation type="journal article" date="2019" name="Int. J. Syst. Evol. Microbiol.">
        <title>The Global Catalogue of Microorganisms (GCM) 10K type strain sequencing project: providing services to taxonomists for standard genome sequencing and annotation.</title>
        <authorList>
            <consortium name="The Broad Institute Genomics Platform"/>
            <consortium name="The Broad Institute Genome Sequencing Center for Infectious Disease"/>
            <person name="Wu L."/>
            <person name="Ma J."/>
        </authorList>
    </citation>
    <scope>NUCLEOTIDE SEQUENCE [LARGE SCALE GENOMIC DNA]</scope>
    <source>
        <strain evidence="9">CGMCC 1.12295</strain>
    </source>
</reference>
<proteinExistence type="predicted"/>
<sequence length="413" mass="44969">MSVQTKNAAAPTSQTKQTVYGILFAMSGSHLLNDSIQSVVPAMNPIFEQSLNLSFAQIGWIAFVLNMTASVMQPVFGYIADKRATPFLLPAGMFMSMIGLIGFALSPNFYVILLSVFFIGIGSAVFHPEGSRVAYMAAGNKRGLAQSIYQVGGNFGQSLAPVFTAFIFVPLGQRGALAFTIVTITGIILLLYVSRWYKGQIQEGRFSLKSRATAVQNAAPIHRKIKMAMGLLVFLVFARSFYVAGINNFYQFYLIQDYGLTVRHAQLYVFIFMFAGVLGTFFGGPLADRFGRRNMIFLSMAGAAPLTAILPFVPLALVIPIFFIIGFVILSSFSVAVVYAQELMPQKVGMVSGLIVGLAFGMGAVGAVLLGILADLYSIRFVMILCGLLPFVGVLTWLLPNDEKVRELTRPRT</sequence>
<name>A0ABW4KEA5_9BACI</name>
<dbReference type="InterPro" id="IPR036259">
    <property type="entry name" value="MFS_trans_sf"/>
</dbReference>
<feature type="transmembrane region" description="Helical" evidence="6">
    <location>
        <begin position="379"/>
        <end position="400"/>
    </location>
</feature>
<dbReference type="Proteomes" id="UP001597301">
    <property type="component" value="Unassembled WGS sequence"/>
</dbReference>
<dbReference type="PROSITE" id="PS00216">
    <property type="entry name" value="SUGAR_TRANSPORT_1"/>
    <property type="match status" value="1"/>
</dbReference>
<feature type="transmembrane region" description="Helical" evidence="6">
    <location>
        <begin position="87"/>
        <end position="103"/>
    </location>
</feature>
<feature type="transmembrane region" description="Helical" evidence="6">
    <location>
        <begin position="175"/>
        <end position="193"/>
    </location>
</feature>
<gene>
    <name evidence="8" type="ORF">ACFSCZ_00930</name>
</gene>
<comment type="caution">
    <text evidence="8">The sequence shown here is derived from an EMBL/GenBank/DDBJ whole genome shotgun (WGS) entry which is preliminary data.</text>
</comment>
<dbReference type="Gene3D" id="1.20.1250.20">
    <property type="entry name" value="MFS general substrate transporter like domains"/>
    <property type="match status" value="2"/>
</dbReference>
<evidence type="ECO:0000313" key="9">
    <source>
        <dbReference type="Proteomes" id="UP001597301"/>
    </source>
</evidence>